<feature type="compositionally biased region" description="Basic and acidic residues" evidence="1">
    <location>
        <begin position="140"/>
        <end position="153"/>
    </location>
</feature>
<gene>
    <name evidence="2" type="ORF">Cgig2_031195</name>
</gene>
<reference evidence="2" key="1">
    <citation type="submission" date="2022-04" db="EMBL/GenBank/DDBJ databases">
        <title>Carnegiea gigantea Genome sequencing and assembly v2.</title>
        <authorList>
            <person name="Copetti D."/>
            <person name="Sanderson M.J."/>
            <person name="Burquez A."/>
            <person name="Wojciechowski M.F."/>
        </authorList>
    </citation>
    <scope>NUCLEOTIDE SEQUENCE</scope>
    <source>
        <strain evidence="2">SGP5-SGP5p</strain>
        <tissue evidence="2">Aerial part</tissue>
    </source>
</reference>
<keyword evidence="3" id="KW-1185">Reference proteome</keyword>
<evidence type="ECO:0000256" key="1">
    <source>
        <dbReference type="SAM" id="MobiDB-lite"/>
    </source>
</evidence>
<comment type="caution">
    <text evidence="2">The sequence shown here is derived from an EMBL/GenBank/DDBJ whole genome shotgun (WGS) entry which is preliminary data.</text>
</comment>
<dbReference type="Proteomes" id="UP001153076">
    <property type="component" value="Unassembled WGS sequence"/>
</dbReference>
<accession>A0A9Q1QMC4</accession>
<organism evidence="2 3">
    <name type="scientific">Carnegiea gigantea</name>
    <dbReference type="NCBI Taxonomy" id="171969"/>
    <lineage>
        <taxon>Eukaryota</taxon>
        <taxon>Viridiplantae</taxon>
        <taxon>Streptophyta</taxon>
        <taxon>Embryophyta</taxon>
        <taxon>Tracheophyta</taxon>
        <taxon>Spermatophyta</taxon>
        <taxon>Magnoliopsida</taxon>
        <taxon>eudicotyledons</taxon>
        <taxon>Gunneridae</taxon>
        <taxon>Pentapetalae</taxon>
        <taxon>Caryophyllales</taxon>
        <taxon>Cactineae</taxon>
        <taxon>Cactaceae</taxon>
        <taxon>Cactoideae</taxon>
        <taxon>Echinocereeae</taxon>
        <taxon>Carnegiea</taxon>
    </lineage>
</organism>
<proteinExistence type="predicted"/>
<name>A0A9Q1QMC4_9CARY</name>
<evidence type="ECO:0000313" key="3">
    <source>
        <dbReference type="Proteomes" id="UP001153076"/>
    </source>
</evidence>
<dbReference type="AlphaFoldDB" id="A0A9Q1QMC4"/>
<feature type="region of interest" description="Disordered" evidence="1">
    <location>
        <begin position="133"/>
        <end position="203"/>
    </location>
</feature>
<protein>
    <submittedName>
        <fullName evidence="2">Uncharacterized protein</fullName>
    </submittedName>
</protein>
<dbReference type="EMBL" id="JAKOGI010000037">
    <property type="protein sequence ID" value="KAJ8447582.1"/>
    <property type="molecule type" value="Genomic_DNA"/>
</dbReference>
<evidence type="ECO:0000313" key="2">
    <source>
        <dbReference type="EMBL" id="KAJ8447582.1"/>
    </source>
</evidence>
<sequence length="253" mass="27451">MDVLVELVDTAHWSASVLTCSINHHNGYILVQPELAKLETLLLSLHSARALEIQESGFKFGRLGFRLAAEVGGCGGGRLRGSSAGWYLVSHESICDSEVNVARLENAPCGKYPVIIIGLIQPPVPRTAYQYQWPTSARGRSSERGEGERREGADMMDGEEDGSLMSFPPRPSSPLPISTGPDNEKYIFSPSPSPSPRVSPLGSAHLSTMRLPLVNGNRLNNDKSASAPSSFFVDQCMPHHHLASENSSCLREL</sequence>